<sequence length="115" mass="13024">MRMPAPNDLAHAPLWEIYIVAQTVSATRGQIPRHALAVGVEIHGVKIKLLFQLSQVTDEDKTDMEDILSELEALVGQDVEVDSAYEIRKERQVSPDGRDNLWWVFLARIDETPSE</sequence>
<keyword evidence="2" id="KW-1185">Reference proteome</keyword>
<accession>A0ABV2P6J0</accession>
<name>A0ABV2P6J0_9MICC</name>
<reference evidence="1 2" key="1">
    <citation type="submission" date="2024-06" db="EMBL/GenBank/DDBJ databases">
        <title>Sorghum-associated microbial communities from plants grown in Nebraska, USA.</title>
        <authorList>
            <person name="Schachtman D."/>
        </authorList>
    </citation>
    <scope>NUCLEOTIDE SEQUENCE [LARGE SCALE GENOMIC DNA]</scope>
    <source>
        <strain evidence="1 2">3552</strain>
    </source>
</reference>
<dbReference type="Proteomes" id="UP001549307">
    <property type="component" value="Unassembled WGS sequence"/>
</dbReference>
<dbReference type="GeneID" id="92753088"/>
<proteinExistence type="predicted"/>
<protein>
    <submittedName>
        <fullName evidence="1">Xanthosine utilization system XapX-like protein</fullName>
    </submittedName>
</protein>
<evidence type="ECO:0000313" key="2">
    <source>
        <dbReference type="Proteomes" id="UP001549307"/>
    </source>
</evidence>
<evidence type="ECO:0000313" key="1">
    <source>
        <dbReference type="EMBL" id="MET4540361.1"/>
    </source>
</evidence>
<comment type="caution">
    <text evidence="1">The sequence shown here is derived from an EMBL/GenBank/DDBJ whole genome shotgun (WGS) entry which is preliminary data.</text>
</comment>
<dbReference type="RefSeq" id="WP_354229335.1">
    <property type="nucleotide sequence ID" value="NZ_JBEPSN010000005.1"/>
</dbReference>
<organism evidence="1 2">
    <name type="scientific">Arthrobacter bambusae</name>
    <dbReference type="NCBI Taxonomy" id="1338426"/>
    <lineage>
        <taxon>Bacteria</taxon>
        <taxon>Bacillati</taxon>
        <taxon>Actinomycetota</taxon>
        <taxon>Actinomycetes</taxon>
        <taxon>Micrococcales</taxon>
        <taxon>Micrococcaceae</taxon>
        <taxon>Arthrobacter</taxon>
    </lineage>
</organism>
<dbReference type="EMBL" id="JBEPSN010000005">
    <property type="protein sequence ID" value="MET4540361.1"/>
    <property type="molecule type" value="Genomic_DNA"/>
</dbReference>
<gene>
    <name evidence="1" type="ORF">ABIE37_002148</name>
</gene>